<protein>
    <submittedName>
        <fullName evidence="1">Uncharacterized protein</fullName>
    </submittedName>
</protein>
<accession>A0ACC2C7C7</accession>
<evidence type="ECO:0000313" key="1">
    <source>
        <dbReference type="EMBL" id="KAJ7537941.1"/>
    </source>
</evidence>
<dbReference type="Proteomes" id="UP001162992">
    <property type="component" value="Chromosome 11"/>
</dbReference>
<evidence type="ECO:0000313" key="2">
    <source>
        <dbReference type="Proteomes" id="UP001162992"/>
    </source>
</evidence>
<sequence>MAKESVLRNAGEEAQGKTDRQNLGDVIHVATNSPHIAIDVALLRCIKNMVRGSDENVRAAVDLLMDRLKKNHAQVRYLSLLLIDELFTRSKLFRALFVPMFETFLLLSVGYRSDYALPPPSDRAALLRSKSMEFVEKWNDMFGQHYRQIRLGYEYLKNTVRLQFPNLREDAARAEQQRSERDRRTQELLQKKYKRLQEEFAEKKKDTLFTLLEMEECFTILEADQREAGVIDHLDVRSMAHQHQEDEEGEDGEDQYERYGAASLRAMHEAQGDKVLHQETQDNAAVFDSLRELLKLLTNKHIPNTQEWMSILMRVDLQEGKFHDAMLKEVIDIRNQLFSARNQCERLGLKCAILEENPTGEDNMDGIEWEVGGVSNDSFEPCYQPISTSPEEQEAGVMAEGSHKSGDATNNTLFSMRKSTDSLLPDTARQGLLNEAPMLTWGSFLDNWGKESGIPANTRGLLLESHWGQVDPDVLIPADKIAEINMRSTYYQPQSSDIRACSAPLRKGGLCQRKDLHTCPLHGRIIPRDSLGKPIHSDSQLGETSSRVDSVPSDRRVTSTKSMHESTSDADDQLKGADMHALESKGQIVGALLKQAITNVRVKAETNRKMKIVLRNKRRKDREHNEAVLRAAAMGQTSQGLQEILGENVESSDSHERRGKASHNRNGGLTSLLRKKPTVKDRLAKRLLTGRVTDATVAQLTRDEESSYRQSFPNQW</sequence>
<comment type="caution">
    <text evidence="1">The sequence shown here is derived from an EMBL/GenBank/DDBJ whole genome shotgun (WGS) entry which is preliminary data.</text>
</comment>
<name>A0ACC2C7C7_DIPCM</name>
<organism evidence="1 2">
    <name type="scientific">Diphasiastrum complanatum</name>
    <name type="common">Issler's clubmoss</name>
    <name type="synonym">Lycopodium complanatum</name>
    <dbReference type="NCBI Taxonomy" id="34168"/>
    <lineage>
        <taxon>Eukaryota</taxon>
        <taxon>Viridiplantae</taxon>
        <taxon>Streptophyta</taxon>
        <taxon>Embryophyta</taxon>
        <taxon>Tracheophyta</taxon>
        <taxon>Lycopodiopsida</taxon>
        <taxon>Lycopodiales</taxon>
        <taxon>Lycopodiaceae</taxon>
        <taxon>Lycopodioideae</taxon>
        <taxon>Diphasiastrum</taxon>
    </lineage>
</organism>
<keyword evidence="2" id="KW-1185">Reference proteome</keyword>
<gene>
    <name evidence="1" type="ORF">O6H91_11G028700</name>
</gene>
<dbReference type="EMBL" id="CM055102">
    <property type="protein sequence ID" value="KAJ7537941.1"/>
    <property type="molecule type" value="Genomic_DNA"/>
</dbReference>
<reference evidence="2" key="1">
    <citation type="journal article" date="2024" name="Proc. Natl. Acad. Sci. U.S.A.">
        <title>Extraordinary preservation of gene collinearity over three hundred million years revealed in homosporous lycophytes.</title>
        <authorList>
            <person name="Li C."/>
            <person name="Wickell D."/>
            <person name="Kuo L.Y."/>
            <person name="Chen X."/>
            <person name="Nie B."/>
            <person name="Liao X."/>
            <person name="Peng D."/>
            <person name="Ji J."/>
            <person name="Jenkins J."/>
            <person name="Williams M."/>
            <person name="Shu S."/>
            <person name="Plott C."/>
            <person name="Barry K."/>
            <person name="Rajasekar S."/>
            <person name="Grimwood J."/>
            <person name="Han X."/>
            <person name="Sun S."/>
            <person name="Hou Z."/>
            <person name="He W."/>
            <person name="Dai G."/>
            <person name="Sun C."/>
            <person name="Schmutz J."/>
            <person name="Leebens-Mack J.H."/>
            <person name="Li F.W."/>
            <person name="Wang L."/>
        </authorList>
    </citation>
    <scope>NUCLEOTIDE SEQUENCE [LARGE SCALE GENOMIC DNA]</scope>
    <source>
        <strain evidence="2">cv. PW_Plant_1</strain>
    </source>
</reference>
<proteinExistence type="predicted"/>